<accession>A0A415SPF7</accession>
<protein>
    <submittedName>
        <fullName evidence="1">Uncharacterized protein</fullName>
    </submittedName>
</protein>
<dbReference type="AlphaFoldDB" id="A0A415SPF7"/>
<dbReference type="RefSeq" id="WP_118495032.1">
    <property type="nucleotide sequence ID" value="NZ_QRQK01000068.1"/>
</dbReference>
<reference evidence="1 2" key="1">
    <citation type="submission" date="2018-08" db="EMBL/GenBank/DDBJ databases">
        <title>A genome reference for cultivated species of the human gut microbiota.</title>
        <authorList>
            <person name="Zou Y."/>
            <person name="Xue W."/>
            <person name="Luo G."/>
        </authorList>
    </citation>
    <scope>NUCLEOTIDE SEQUENCE [LARGE SCALE GENOMIC DNA]</scope>
    <source>
        <strain evidence="1 2">AF31-28B-AC</strain>
    </source>
</reference>
<dbReference type="Proteomes" id="UP000285109">
    <property type="component" value="Unassembled WGS sequence"/>
</dbReference>
<organism evidence="1 2">
    <name type="scientific">Phocaeicola plebeius</name>
    <dbReference type="NCBI Taxonomy" id="310297"/>
    <lineage>
        <taxon>Bacteria</taxon>
        <taxon>Pseudomonadati</taxon>
        <taxon>Bacteroidota</taxon>
        <taxon>Bacteroidia</taxon>
        <taxon>Bacteroidales</taxon>
        <taxon>Bacteroidaceae</taxon>
        <taxon>Phocaeicola</taxon>
    </lineage>
</organism>
<sequence>MEMAMYIMRILKSQLMIIWSWGFNSPKTITNGLSFRVQGFKFKGTVEVVYNEGTDLFDISFIKRNKIIEIIEGIYFDQLVTVIDHHVEKVDNYKERVEAEYSLI</sequence>
<evidence type="ECO:0000313" key="2">
    <source>
        <dbReference type="Proteomes" id="UP000285109"/>
    </source>
</evidence>
<dbReference type="EMBL" id="QRQK01000068">
    <property type="protein sequence ID" value="RHM90840.1"/>
    <property type="molecule type" value="Genomic_DNA"/>
</dbReference>
<proteinExistence type="predicted"/>
<comment type="caution">
    <text evidence="1">The sequence shown here is derived from an EMBL/GenBank/DDBJ whole genome shotgun (WGS) entry which is preliminary data.</text>
</comment>
<name>A0A415SPF7_9BACT</name>
<evidence type="ECO:0000313" key="1">
    <source>
        <dbReference type="EMBL" id="RHM90840.1"/>
    </source>
</evidence>
<gene>
    <name evidence="1" type="ORF">DWZ34_17765</name>
</gene>